<feature type="chain" id="PRO_5016421154" evidence="1">
    <location>
        <begin position="23"/>
        <end position="301"/>
    </location>
</feature>
<accession>A0A2Z4Y1F6</accession>
<keyword evidence="1" id="KW-0732">Signal</keyword>
<gene>
    <name evidence="2" type="ORF">BRCON_0087</name>
</gene>
<feature type="signal peptide" evidence="1">
    <location>
        <begin position="1"/>
        <end position="22"/>
    </location>
</feature>
<dbReference type="AlphaFoldDB" id="A0A2Z4Y1F6"/>
<dbReference type="Proteomes" id="UP000262583">
    <property type="component" value="Chromosome"/>
</dbReference>
<evidence type="ECO:0000256" key="1">
    <source>
        <dbReference type="SAM" id="SignalP"/>
    </source>
</evidence>
<dbReference type="EMBL" id="CP030759">
    <property type="protein sequence ID" value="AXA34864.1"/>
    <property type="molecule type" value="Genomic_DNA"/>
</dbReference>
<evidence type="ECO:0000313" key="3">
    <source>
        <dbReference type="Proteomes" id="UP000262583"/>
    </source>
</evidence>
<dbReference type="KEGG" id="schv:BRCON_0087"/>
<sequence length="301" mass="33052">MERMRCCLATVAITLFPLFVFAFPPVVTFSRADAARAMEIGCGVASAPDVPVHVHRNIPGNLVYCVAEDHREAVLYSESQQCHELSKEVLDMWRDESGEVKAMLIQKTEGRLLMVGEAELRGKRFDVERTGQYFVISQGDFSQLSAIAKPYRVLLTLDFDAQRIFTRKNELLVVGNNFKTNQLEARVVRYSEGSLVQLPPMPIANMPAGVRVLDYSEKTDDLLLGGVDPSGQTMFVVVNLSSGSASAVTPKKPGDDQAMFLSDGNLRAKISGTSSAAAGKRFTGERKKASSGIKRFLPFLP</sequence>
<protein>
    <submittedName>
        <fullName evidence="2">Uncharacterized protein</fullName>
    </submittedName>
</protein>
<name>A0A2Z4Y1F6_SUMC1</name>
<reference evidence="2 3" key="1">
    <citation type="submission" date="2018-05" db="EMBL/GenBank/DDBJ databases">
        <title>A metagenomic window into the 2 km-deep terrestrial subsurface aquifer revealed taxonomically and functionally diverse microbial community comprising novel uncultured bacterial lineages.</title>
        <authorList>
            <person name="Kadnikov V.V."/>
            <person name="Mardanov A.V."/>
            <person name="Beletsky A.V."/>
            <person name="Banks D."/>
            <person name="Pimenov N.V."/>
            <person name="Frank Y.A."/>
            <person name="Karnachuk O.V."/>
            <person name="Ravin N.V."/>
        </authorList>
    </citation>
    <scope>NUCLEOTIDE SEQUENCE [LARGE SCALE GENOMIC DNA]</scope>
    <source>
        <strain evidence="2">BY</strain>
    </source>
</reference>
<evidence type="ECO:0000313" key="2">
    <source>
        <dbReference type="EMBL" id="AXA34864.1"/>
    </source>
</evidence>
<organism evidence="2 3">
    <name type="scientific">Sumerlaea chitinivorans</name>
    <dbReference type="NCBI Taxonomy" id="2250252"/>
    <lineage>
        <taxon>Bacteria</taxon>
        <taxon>Candidatus Sumerlaeota</taxon>
        <taxon>Candidatus Sumerlaeia</taxon>
        <taxon>Candidatus Sumerlaeales</taxon>
        <taxon>Candidatus Sumerlaeaceae</taxon>
        <taxon>Candidatus Sumerlaea</taxon>
    </lineage>
</organism>
<proteinExistence type="predicted"/>